<dbReference type="OrthoDB" id="5860513at2759"/>
<dbReference type="AlphaFoldDB" id="A0A9P0BZ23"/>
<reference evidence="1" key="1">
    <citation type="submission" date="2021-12" db="EMBL/GenBank/DDBJ databases">
        <authorList>
            <person name="King R."/>
        </authorList>
    </citation>
    <scope>NUCLEOTIDE SEQUENCE</scope>
</reference>
<accession>A0A9P0BZ23</accession>
<gene>
    <name evidence="1" type="ORF">CINC_LOCUS9258</name>
</gene>
<proteinExistence type="predicted"/>
<dbReference type="EMBL" id="LR824006">
    <property type="protein sequence ID" value="CAH0600291.1"/>
    <property type="molecule type" value="Genomic_DNA"/>
</dbReference>
<keyword evidence="2" id="KW-1185">Reference proteome</keyword>
<organism evidence="1 2">
    <name type="scientific">Chrysodeixis includens</name>
    <name type="common">Soybean looper</name>
    <name type="synonym">Pseudoplusia includens</name>
    <dbReference type="NCBI Taxonomy" id="689277"/>
    <lineage>
        <taxon>Eukaryota</taxon>
        <taxon>Metazoa</taxon>
        <taxon>Ecdysozoa</taxon>
        <taxon>Arthropoda</taxon>
        <taxon>Hexapoda</taxon>
        <taxon>Insecta</taxon>
        <taxon>Pterygota</taxon>
        <taxon>Neoptera</taxon>
        <taxon>Endopterygota</taxon>
        <taxon>Lepidoptera</taxon>
        <taxon>Glossata</taxon>
        <taxon>Ditrysia</taxon>
        <taxon>Noctuoidea</taxon>
        <taxon>Noctuidae</taxon>
        <taxon>Plusiinae</taxon>
        <taxon>Chrysodeixis</taxon>
    </lineage>
</organism>
<sequence>MYKNLNRNDDRELQSYLGNVLNETLALRSFESTLHSGINAELERRDRLEQLKAERLGRGEYAFTAADEAQDKEKRKIFHQFLASRKADLNVWARTYRGHVTTLILKLALHAEVSLQTLAFRLDYSDFYKRGDAKLHEPLTYQHKRLSEIGLNLAKSKLTDRTKKK</sequence>
<dbReference type="Proteomes" id="UP001154114">
    <property type="component" value="Chromosome 3"/>
</dbReference>
<protein>
    <submittedName>
        <fullName evidence="1">Uncharacterized protein</fullName>
    </submittedName>
</protein>
<name>A0A9P0BZ23_CHRIL</name>
<evidence type="ECO:0000313" key="1">
    <source>
        <dbReference type="EMBL" id="CAH0600291.1"/>
    </source>
</evidence>
<evidence type="ECO:0000313" key="2">
    <source>
        <dbReference type="Proteomes" id="UP001154114"/>
    </source>
</evidence>